<reference evidence="5 6" key="1">
    <citation type="submission" date="2018-05" db="EMBL/GenBank/DDBJ databases">
        <title>Draft genome sequence of Scytalidium lignicola DSM 105466, a ubiquitous saprotrophic fungus.</title>
        <authorList>
            <person name="Buettner E."/>
            <person name="Gebauer A.M."/>
            <person name="Hofrichter M."/>
            <person name="Liers C."/>
            <person name="Kellner H."/>
        </authorList>
    </citation>
    <scope>NUCLEOTIDE SEQUENCE [LARGE SCALE GENOMIC DNA]</scope>
    <source>
        <strain evidence="5 6">DSM 105466</strain>
    </source>
</reference>
<keyword evidence="3" id="KW-0732">Signal</keyword>
<name>A0A3E2HL50_SCYLI</name>
<evidence type="ECO:0000313" key="6">
    <source>
        <dbReference type="Proteomes" id="UP000258309"/>
    </source>
</evidence>
<dbReference type="AlphaFoldDB" id="A0A3E2HL50"/>
<dbReference type="Pfam" id="PF00172">
    <property type="entry name" value="Zn_clus"/>
    <property type="match status" value="1"/>
</dbReference>
<feature type="chain" id="PRO_5017621309" description="Zn(2)-C6 fungal-type domain-containing protein" evidence="3">
    <location>
        <begin position="18"/>
        <end position="951"/>
    </location>
</feature>
<keyword evidence="6" id="KW-1185">Reference proteome</keyword>
<keyword evidence="1" id="KW-0539">Nucleus</keyword>
<organism evidence="5 6">
    <name type="scientific">Scytalidium lignicola</name>
    <name type="common">Hyphomycete</name>
    <dbReference type="NCBI Taxonomy" id="5539"/>
    <lineage>
        <taxon>Eukaryota</taxon>
        <taxon>Fungi</taxon>
        <taxon>Dikarya</taxon>
        <taxon>Ascomycota</taxon>
        <taxon>Pezizomycotina</taxon>
        <taxon>Leotiomycetes</taxon>
        <taxon>Leotiomycetes incertae sedis</taxon>
        <taxon>Scytalidium</taxon>
    </lineage>
</organism>
<dbReference type="PROSITE" id="PS00455">
    <property type="entry name" value="AMP_BINDING"/>
    <property type="match status" value="1"/>
</dbReference>
<proteinExistence type="predicted"/>
<dbReference type="SMART" id="SM00066">
    <property type="entry name" value="GAL4"/>
    <property type="match status" value="1"/>
</dbReference>
<dbReference type="Pfam" id="PF00501">
    <property type="entry name" value="AMP-binding"/>
    <property type="match status" value="1"/>
</dbReference>
<dbReference type="SUPFAM" id="SSF56801">
    <property type="entry name" value="Acetyl-CoA synthetase-like"/>
    <property type="match status" value="1"/>
</dbReference>
<dbReference type="STRING" id="5539.A0A3E2HL50"/>
<dbReference type="InterPro" id="IPR001138">
    <property type="entry name" value="Zn2Cys6_DnaBD"/>
</dbReference>
<comment type="caution">
    <text evidence="5">The sequence shown here is derived from an EMBL/GenBank/DDBJ whole genome shotgun (WGS) entry which is preliminary data.</text>
</comment>
<dbReference type="Gene3D" id="3.40.50.12780">
    <property type="entry name" value="N-terminal domain of ligase-like"/>
    <property type="match status" value="1"/>
</dbReference>
<evidence type="ECO:0000256" key="2">
    <source>
        <dbReference type="SAM" id="MobiDB-lite"/>
    </source>
</evidence>
<protein>
    <recommendedName>
        <fullName evidence="4">Zn(2)-C6 fungal-type domain-containing protein</fullName>
    </recommendedName>
</protein>
<gene>
    <name evidence="5" type="ORF">B7463_g2194</name>
</gene>
<feature type="non-terminal residue" evidence="5">
    <location>
        <position position="951"/>
    </location>
</feature>
<feature type="non-terminal residue" evidence="5">
    <location>
        <position position="1"/>
    </location>
</feature>
<dbReference type="InterPro" id="IPR036864">
    <property type="entry name" value="Zn2-C6_fun-type_DNA-bd_sf"/>
</dbReference>
<dbReference type="GO" id="GO:0008270">
    <property type="term" value="F:zinc ion binding"/>
    <property type="evidence" value="ECO:0007669"/>
    <property type="project" value="InterPro"/>
</dbReference>
<feature type="domain" description="Zn(2)-C6 fungal-type" evidence="4">
    <location>
        <begin position="60"/>
        <end position="88"/>
    </location>
</feature>
<dbReference type="SUPFAM" id="SSF57701">
    <property type="entry name" value="Zn2/Cys6 DNA-binding domain"/>
    <property type="match status" value="1"/>
</dbReference>
<dbReference type="InterPro" id="IPR053175">
    <property type="entry name" value="DHMBA_Reg_Transcription_Factor"/>
</dbReference>
<feature type="signal peptide" evidence="3">
    <location>
        <begin position="1"/>
        <end position="17"/>
    </location>
</feature>
<dbReference type="CDD" id="cd00067">
    <property type="entry name" value="GAL4"/>
    <property type="match status" value="1"/>
</dbReference>
<dbReference type="PROSITE" id="PS50048">
    <property type="entry name" value="ZN2_CY6_FUNGAL_2"/>
    <property type="match status" value="1"/>
</dbReference>
<dbReference type="PANTHER" id="PTHR38791">
    <property type="entry name" value="ZN(II)2CYS6 TRANSCRIPTION FACTOR (EUROFUNG)-RELATED-RELATED"/>
    <property type="match status" value="1"/>
</dbReference>
<sequence>MLLLSSWHLLIIRGRESEEVSGLHLGGAWQNKKMPQNIYAAGSHQGLSRTMPNVGRPSRDCHECRRRRVKCDLGRPECARCLDRGRPCPGYRDELQLRFRIENVSSFPSNMSRDRRRKYDQESHESDSSTFVDARDVAETTSPEGFLLSSKEYTPLLYPLTESWNDHCVPLVINKFSFDTGKSVYNAIPHVASKAEEGSPLYLACNAVGCAYIANSTQYPSHLPDQSKAYRTALNAVYSALSDPQRCKSDNTILGVWLLALYELLLDARSGAKVGPPSSGWDIHSRGMAELIRLRGPDRFTTREGRNLFWIVFNTVQIHSLVTGQESPKETPKLLREISKHCESVEYTLVRAGIFSYHCNQLCSRIQRLINTGDLDHLLSNTPTILRDLDNVEKVTYPLPDDNPITACVVEPPLAPYPGPDHIDLRFVGVYSFQCCFRMQLASQVLDFLHHASEAPSCTPQQRLLFTQVRNRCIEDFRAVANKILFVLAVTLEVDSPTLLEQLKGPKDDKNLSRILGWPDTIRVLWPVVQWSLRLIASSPISLDWQKSAAQKVLEQMNCQLGIMRALGTLYFEEPKKTPQLLYAEFPISTTSYDSGFRKVNFEQLANAINGAAWHLHNTIGPGKNWETLAYIGPNDLRYNVLVLGAVKAGYKTIIVPNPQPPVITRILAAHPLQEVRAPTITELLDKAHPRYPYNRTFEEAKDEPLIVFHTSGSTGMPKPVIWSHDFAASYIKSIQIDPPEGFESQEKLFQCNRVFFLLPPFHAANHVTTLFNGIGSGTAWIYPPASTIPSAKLLAEGLKHTKVDAALLAPSLIGELGSDPEILDFVCSSLDTVLYGGGDVPATLGNPVAKRVRLLNEYGSSEQGSIPEIRTSGPFPYDDWKYIHFHPDVGVEFVHVEEDMYELCRVRKPQYEWCQPIFKLFSHLDFFRSGDLFSPHPSKPDLWTHRGCGE</sequence>
<dbReference type="Pfam" id="PF11951">
    <property type="entry name" value="Fungal_trans_2"/>
    <property type="match status" value="1"/>
</dbReference>
<evidence type="ECO:0000259" key="4">
    <source>
        <dbReference type="PROSITE" id="PS50048"/>
    </source>
</evidence>
<dbReference type="InterPro" id="IPR000873">
    <property type="entry name" value="AMP-dep_synth/lig_dom"/>
</dbReference>
<dbReference type="Gene3D" id="4.10.240.10">
    <property type="entry name" value="Zn(2)-C6 fungal-type DNA-binding domain"/>
    <property type="match status" value="1"/>
</dbReference>
<evidence type="ECO:0000313" key="5">
    <source>
        <dbReference type="EMBL" id="RFU34116.1"/>
    </source>
</evidence>
<evidence type="ECO:0000256" key="3">
    <source>
        <dbReference type="SAM" id="SignalP"/>
    </source>
</evidence>
<feature type="region of interest" description="Disordered" evidence="2">
    <location>
        <begin position="110"/>
        <end position="131"/>
    </location>
</feature>
<dbReference type="InterPro" id="IPR042099">
    <property type="entry name" value="ANL_N_sf"/>
</dbReference>
<evidence type="ECO:0000256" key="1">
    <source>
        <dbReference type="ARBA" id="ARBA00023242"/>
    </source>
</evidence>
<feature type="compositionally biased region" description="Basic and acidic residues" evidence="2">
    <location>
        <begin position="117"/>
        <end position="131"/>
    </location>
</feature>
<dbReference type="OrthoDB" id="429813at2759"/>
<dbReference type="GO" id="GO:0000981">
    <property type="term" value="F:DNA-binding transcription factor activity, RNA polymerase II-specific"/>
    <property type="evidence" value="ECO:0007669"/>
    <property type="project" value="InterPro"/>
</dbReference>
<dbReference type="InterPro" id="IPR020845">
    <property type="entry name" value="AMP-binding_CS"/>
</dbReference>
<dbReference type="Proteomes" id="UP000258309">
    <property type="component" value="Unassembled WGS sequence"/>
</dbReference>
<accession>A0A3E2HL50</accession>
<dbReference type="InterPro" id="IPR021858">
    <property type="entry name" value="Fun_TF"/>
</dbReference>
<dbReference type="EMBL" id="NCSJ02000025">
    <property type="protein sequence ID" value="RFU34116.1"/>
    <property type="molecule type" value="Genomic_DNA"/>
</dbReference>